<keyword evidence="2" id="KW-1185">Reference proteome</keyword>
<evidence type="ECO:0000313" key="1">
    <source>
        <dbReference type="EMBL" id="GAA4650720.1"/>
    </source>
</evidence>
<dbReference type="InterPro" id="IPR023381">
    <property type="entry name" value="YP001051499.1-like_dom_sf"/>
</dbReference>
<protein>
    <submittedName>
        <fullName evidence="1">YjaG family protein</fullName>
    </submittedName>
</protein>
<evidence type="ECO:0000313" key="2">
    <source>
        <dbReference type="Proteomes" id="UP001500604"/>
    </source>
</evidence>
<dbReference type="Gene3D" id="1.20.1590.10">
    <property type="entry name" value="YP_001051499.1 domain like"/>
    <property type="match status" value="1"/>
</dbReference>
<reference evidence="2" key="1">
    <citation type="journal article" date="2019" name="Int. J. Syst. Evol. Microbiol.">
        <title>The Global Catalogue of Microorganisms (GCM) 10K type strain sequencing project: providing services to taxonomists for standard genome sequencing and annotation.</title>
        <authorList>
            <consortium name="The Broad Institute Genomics Platform"/>
            <consortium name="The Broad Institute Genome Sequencing Center for Infectious Disease"/>
            <person name="Wu L."/>
            <person name="Ma J."/>
        </authorList>
    </citation>
    <scope>NUCLEOTIDE SEQUENCE [LARGE SCALE GENOMIC DNA]</scope>
    <source>
        <strain evidence="2">JCM 17805</strain>
    </source>
</reference>
<dbReference type="EMBL" id="BAABFL010000416">
    <property type="protein sequence ID" value="GAA4650720.1"/>
    <property type="molecule type" value="Genomic_DNA"/>
</dbReference>
<proteinExistence type="predicted"/>
<name>A0ABP8V6N9_9GAMM</name>
<dbReference type="Proteomes" id="UP001500604">
    <property type="component" value="Unassembled WGS sequence"/>
</dbReference>
<dbReference type="Pfam" id="PF04222">
    <property type="entry name" value="DUF416"/>
    <property type="match status" value="1"/>
</dbReference>
<comment type="caution">
    <text evidence="1">The sequence shown here is derived from an EMBL/GenBank/DDBJ whole genome shotgun (WGS) entry which is preliminary data.</text>
</comment>
<sequence length="212" mass="23692">MTVNTQAILLDSRANARQLSHRLKTLKPWQQATFAIAMAERGWPNFALFADIAEFGEPDEVRHCLNMLWDYVAGHQSAKNFERLLERLDEQTPDVDQYDMYGVYPALDAIVAITSAIQCAMEPSLEEAASTGALTLATIGRFIRFHEAEELSGTELAQYIEDHELFEAQQAFISDVIDHLEKAPAQKPELKKTLKALASNDNTSHLGISLDS</sequence>
<accession>A0ABP8V6N9</accession>
<gene>
    <name evidence="1" type="ORF">GCM10023116_30030</name>
</gene>
<dbReference type="InterPro" id="IPR007338">
    <property type="entry name" value="DUF416"/>
</dbReference>
<organism evidence="1 2">
    <name type="scientific">Kistimonas scapharcae</name>
    <dbReference type="NCBI Taxonomy" id="1036133"/>
    <lineage>
        <taxon>Bacteria</taxon>
        <taxon>Pseudomonadati</taxon>
        <taxon>Pseudomonadota</taxon>
        <taxon>Gammaproteobacteria</taxon>
        <taxon>Oceanospirillales</taxon>
        <taxon>Endozoicomonadaceae</taxon>
        <taxon>Kistimonas</taxon>
    </lineage>
</organism>